<evidence type="ECO:0000313" key="2">
    <source>
        <dbReference type="EMBL" id="CAK9100729.1"/>
    </source>
</evidence>
<evidence type="ECO:0008006" key="4">
    <source>
        <dbReference type="Google" id="ProtNLM"/>
    </source>
</evidence>
<feature type="chain" id="PRO_5047475441" description="Secreted protein" evidence="1">
    <location>
        <begin position="19"/>
        <end position="131"/>
    </location>
</feature>
<keyword evidence="1" id="KW-0732">Signal</keyword>
<protein>
    <recommendedName>
        <fullName evidence="4">Secreted protein</fullName>
    </recommendedName>
</protein>
<keyword evidence="3" id="KW-1185">Reference proteome</keyword>
<evidence type="ECO:0000256" key="1">
    <source>
        <dbReference type="SAM" id="SignalP"/>
    </source>
</evidence>
<dbReference type="Proteomes" id="UP001642484">
    <property type="component" value="Unassembled WGS sequence"/>
</dbReference>
<name>A0ABP0RKS7_9DINO</name>
<organism evidence="2 3">
    <name type="scientific">Durusdinium trenchii</name>
    <dbReference type="NCBI Taxonomy" id="1381693"/>
    <lineage>
        <taxon>Eukaryota</taxon>
        <taxon>Sar</taxon>
        <taxon>Alveolata</taxon>
        <taxon>Dinophyceae</taxon>
        <taxon>Suessiales</taxon>
        <taxon>Symbiodiniaceae</taxon>
        <taxon>Durusdinium</taxon>
    </lineage>
</organism>
<evidence type="ECO:0000313" key="3">
    <source>
        <dbReference type="Proteomes" id="UP001642484"/>
    </source>
</evidence>
<reference evidence="2 3" key="1">
    <citation type="submission" date="2024-02" db="EMBL/GenBank/DDBJ databases">
        <authorList>
            <person name="Chen Y."/>
            <person name="Shah S."/>
            <person name="Dougan E. K."/>
            <person name="Thang M."/>
            <person name="Chan C."/>
        </authorList>
    </citation>
    <scope>NUCLEOTIDE SEQUENCE [LARGE SCALE GENOMIC DNA]</scope>
</reference>
<proteinExistence type="predicted"/>
<sequence>MLAAVQFIAVAVPSAVLCRPPPQIEAPRVPASHVIAAGLAVSAPAAPPRGVATRGFWSFWHRLEVFFQRSMLRGAPIVAFLLLVAMPGVPSSVKKCTSDLSWSRNCEKLFLFVVCAGPRRSGSDLTVCETG</sequence>
<accession>A0ABP0RKS7</accession>
<gene>
    <name evidence="2" type="ORF">CCMP2556_LOCUS47554</name>
</gene>
<feature type="signal peptide" evidence="1">
    <location>
        <begin position="1"/>
        <end position="18"/>
    </location>
</feature>
<comment type="caution">
    <text evidence="2">The sequence shown here is derived from an EMBL/GenBank/DDBJ whole genome shotgun (WGS) entry which is preliminary data.</text>
</comment>
<dbReference type="EMBL" id="CAXAMN010026128">
    <property type="protein sequence ID" value="CAK9100729.1"/>
    <property type="molecule type" value="Genomic_DNA"/>
</dbReference>